<proteinExistence type="predicted"/>
<dbReference type="RefSeq" id="WP_004498806.1">
    <property type="nucleotide sequence ID" value="NZ_AFLV02000010.1"/>
</dbReference>
<organism evidence="3 4">
    <name type="scientific">Leptospira weilii str. 2006001853</name>
    <dbReference type="NCBI Taxonomy" id="1001589"/>
    <lineage>
        <taxon>Bacteria</taxon>
        <taxon>Pseudomonadati</taxon>
        <taxon>Spirochaetota</taxon>
        <taxon>Spirochaetia</taxon>
        <taxon>Leptospirales</taxon>
        <taxon>Leptospiraceae</taxon>
        <taxon>Leptospira</taxon>
    </lineage>
</organism>
<sequence>MRKDILSLSLQELEILTSKGTVSRAVKEVESDIQGEWKETQDGNTEVVWEDSVTCVLPKAASIQDFVCTCPSAGICRHIVRTVVAYQKRSAADEPKLSWNPGDIDDESLRSFLSASSLAKAKSVFDSGIAIELDRTETPTAKIEGLGNVFFPVPNDVRYARSDRKGSIGEQAVAIAVWAFRLTHKNKGFVSTERKKTGIPIHITDGADIALKEIVEYGFQSVSSERIRNALSDLERSCIREGLLWPADVLAELREEYSKYLIHDSQFDPNQIAYLLGEWFVRTDALKENKGEIPFSMIAGDSKKYSSELTTRTLIGLGSDVRVFKKGFTVRSYFTAQNSDEVLLCERFLERPAEEPFHAAGNLPALKGIPLIEFGKSSIVSSSVKRTASGRLQFGNKAISNPHTLRFESLYEGIFYDDYDKAIRTISQRPPRALGPRSAAGNFLVLKADRFDPPYFDDVTQKMKLEVEDKNGTVAYVSFPYYSRAVNGLENLRQSLFDSSLCYLCGIASSVSGKLHIQPVSVVIERNGDRTMLQPYLDSKTSTSDFSMSSRSFSEQDPLKEYIAELTSAVSDLCMVGLKRYDQTNLWKRLIQRSNSLGLGKITILLESVLHSMQNSGKKDVSPVLTLTALLCLSRDVEIPS</sequence>
<dbReference type="AlphaFoldDB" id="A0A828Z3Q9"/>
<feature type="domain" description="SWIM-type" evidence="2">
    <location>
        <begin position="53"/>
        <end position="87"/>
    </location>
</feature>
<reference evidence="3 4" key="1">
    <citation type="submission" date="2012-10" db="EMBL/GenBank/DDBJ databases">
        <authorList>
            <person name="Harkins D.M."/>
            <person name="Durkin A.S."/>
            <person name="Brinkac L.M."/>
            <person name="Haft D.H."/>
            <person name="Selengut J.D."/>
            <person name="Sanka R."/>
            <person name="DePew J."/>
            <person name="Purushe J."/>
            <person name="Whelen A.C."/>
            <person name="Vinetz J.M."/>
            <person name="Sutton G.G."/>
            <person name="Nierman W.C."/>
            <person name="Fouts D.E."/>
        </authorList>
    </citation>
    <scope>NUCLEOTIDE SEQUENCE [LARGE SCALE GENOMIC DNA]</scope>
    <source>
        <strain evidence="3 4">2006001853</strain>
    </source>
</reference>
<dbReference type="GO" id="GO:0008270">
    <property type="term" value="F:zinc ion binding"/>
    <property type="evidence" value="ECO:0007669"/>
    <property type="project" value="UniProtKB-KW"/>
</dbReference>
<evidence type="ECO:0000313" key="3">
    <source>
        <dbReference type="EMBL" id="EKR65901.1"/>
    </source>
</evidence>
<dbReference type="PROSITE" id="PS50966">
    <property type="entry name" value="ZF_SWIM"/>
    <property type="match status" value="1"/>
</dbReference>
<keyword evidence="1" id="KW-0862">Zinc</keyword>
<gene>
    <name evidence="3" type="ORF">LEP1GSC036_4051</name>
</gene>
<evidence type="ECO:0000256" key="1">
    <source>
        <dbReference type="PROSITE-ProRule" id="PRU00325"/>
    </source>
</evidence>
<dbReference type="EMBL" id="AFLV02000010">
    <property type="protein sequence ID" value="EKR65901.1"/>
    <property type="molecule type" value="Genomic_DNA"/>
</dbReference>
<evidence type="ECO:0000259" key="2">
    <source>
        <dbReference type="PROSITE" id="PS50966"/>
    </source>
</evidence>
<comment type="caution">
    <text evidence="3">The sequence shown here is derived from an EMBL/GenBank/DDBJ whole genome shotgun (WGS) entry which is preliminary data.</text>
</comment>
<accession>A0A828Z3Q9</accession>
<keyword evidence="1" id="KW-0863">Zinc-finger</keyword>
<dbReference type="InterPro" id="IPR007527">
    <property type="entry name" value="Znf_SWIM"/>
</dbReference>
<keyword evidence="1" id="KW-0479">Metal-binding</keyword>
<name>A0A828Z3Q9_9LEPT</name>
<dbReference type="Proteomes" id="UP000001338">
    <property type="component" value="Unassembled WGS sequence"/>
</dbReference>
<protein>
    <recommendedName>
        <fullName evidence="2">SWIM-type domain-containing protein</fullName>
    </recommendedName>
</protein>
<evidence type="ECO:0000313" key="4">
    <source>
        <dbReference type="Proteomes" id="UP000001338"/>
    </source>
</evidence>